<dbReference type="PROSITE" id="PS51819">
    <property type="entry name" value="VOC"/>
    <property type="match status" value="1"/>
</dbReference>
<evidence type="ECO:0000313" key="3">
    <source>
        <dbReference type="Proteomes" id="UP000247454"/>
    </source>
</evidence>
<dbReference type="EMBL" id="QJTF01000006">
    <property type="protein sequence ID" value="PYE88671.1"/>
    <property type="molecule type" value="Genomic_DNA"/>
</dbReference>
<dbReference type="InterPro" id="IPR004360">
    <property type="entry name" value="Glyas_Fos-R_dOase_dom"/>
</dbReference>
<dbReference type="InterPro" id="IPR029068">
    <property type="entry name" value="Glyas_Bleomycin-R_OHBP_Dase"/>
</dbReference>
<accession>A0A318T3M9</accession>
<dbReference type="SUPFAM" id="SSF54593">
    <property type="entry name" value="Glyoxalase/Bleomycin resistance protein/Dihydroxybiphenyl dioxygenase"/>
    <property type="match status" value="1"/>
</dbReference>
<dbReference type="Gene3D" id="3.10.180.10">
    <property type="entry name" value="2,3-Dihydroxybiphenyl 1,2-Dioxygenase, domain 1"/>
    <property type="match status" value="1"/>
</dbReference>
<protein>
    <submittedName>
        <fullName evidence="2">Catechol 2,3-dioxygenase-like lactoylglutathione lyase family enzyme</fullName>
    </submittedName>
</protein>
<comment type="caution">
    <text evidence="2">The sequence shown here is derived from an EMBL/GenBank/DDBJ whole genome shotgun (WGS) entry which is preliminary data.</text>
</comment>
<sequence length="125" mass="13737">MSLKRIEHVQLAIPPGGEDAARRFYADALGMTEMPKPANLAKRGGCWFASGDVRVHLGVQTDFHPATKAHPAFVVDDLESLRARLNAAGFACKDDEPLTGFYRTYVSDPFGNRIELMEAMVTESP</sequence>
<proteinExistence type="predicted"/>
<dbReference type="Pfam" id="PF00903">
    <property type="entry name" value="Glyoxalase"/>
    <property type="match status" value="1"/>
</dbReference>
<organism evidence="2 3">
    <name type="scientific">Phyllobacterium leguminum</name>
    <dbReference type="NCBI Taxonomy" id="314237"/>
    <lineage>
        <taxon>Bacteria</taxon>
        <taxon>Pseudomonadati</taxon>
        <taxon>Pseudomonadota</taxon>
        <taxon>Alphaproteobacteria</taxon>
        <taxon>Hyphomicrobiales</taxon>
        <taxon>Phyllobacteriaceae</taxon>
        <taxon>Phyllobacterium</taxon>
    </lineage>
</organism>
<keyword evidence="2" id="KW-0456">Lyase</keyword>
<feature type="domain" description="VOC" evidence="1">
    <location>
        <begin position="5"/>
        <end position="119"/>
    </location>
</feature>
<dbReference type="GO" id="GO:0016829">
    <property type="term" value="F:lyase activity"/>
    <property type="evidence" value="ECO:0007669"/>
    <property type="project" value="UniProtKB-KW"/>
</dbReference>
<dbReference type="PANTHER" id="PTHR39175:SF1">
    <property type="entry name" value="FAMILY PROTEIN, PUTATIVE (AFU_ORTHOLOGUE AFUA_3G15060)-RELATED"/>
    <property type="match status" value="1"/>
</dbReference>
<keyword evidence="2" id="KW-0223">Dioxygenase</keyword>
<dbReference type="AlphaFoldDB" id="A0A318T3M9"/>
<gene>
    <name evidence="2" type="ORF">C7477_10641</name>
</gene>
<dbReference type="InterPro" id="IPR037523">
    <property type="entry name" value="VOC_core"/>
</dbReference>
<dbReference type="Proteomes" id="UP000247454">
    <property type="component" value="Unassembled WGS sequence"/>
</dbReference>
<evidence type="ECO:0000313" key="2">
    <source>
        <dbReference type="EMBL" id="PYE88671.1"/>
    </source>
</evidence>
<dbReference type="GO" id="GO:0051213">
    <property type="term" value="F:dioxygenase activity"/>
    <property type="evidence" value="ECO:0007669"/>
    <property type="project" value="UniProtKB-KW"/>
</dbReference>
<dbReference type="PANTHER" id="PTHR39175">
    <property type="entry name" value="FAMILY PROTEIN, PUTATIVE (AFU_ORTHOLOGUE AFUA_3G15060)-RELATED"/>
    <property type="match status" value="1"/>
</dbReference>
<dbReference type="RefSeq" id="WP_110750366.1">
    <property type="nucleotide sequence ID" value="NZ_QJTF01000006.1"/>
</dbReference>
<keyword evidence="2" id="KW-0560">Oxidoreductase</keyword>
<reference evidence="2 3" key="1">
    <citation type="submission" date="2018-06" db="EMBL/GenBank/DDBJ databases">
        <title>Genomic Encyclopedia of Type Strains, Phase III (KMG-III): the genomes of soil and plant-associated and newly described type strains.</title>
        <authorList>
            <person name="Whitman W."/>
        </authorList>
    </citation>
    <scope>NUCLEOTIDE SEQUENCE [LARGE SCALE GENOMIC DNA]</scope>
    <source>
        <strain evidence="2 3">ORS 1419</strain>
    </source>
</reference>
<keyword evidence="3" id="KW-1185">Reference proteome</keyword>
<evidence type="ECO:0000259" key="1">
    <source>
        <dbReference type="PROSITE" id="PS51819"/>
    </source>
</evidence>
<dbReference type="OrthoDB" id="9813630at2"/>
<name>A0A318T3M9_9HYPH</name>